<evidence type="ECO:0008006" key="4">
    <source>
        <dbReference type="Google" id="ProtNLM"/>
    </source>
</evidence>
<feature type="region of interest" description="Disordered" evidence="1">
    <location>
        <begin position="126"/>
        <end position="190"/>
    </location>
</feature>
<dbReference type="EMBL" id="JANTQA010000029">
    <property type="protein sequence ID" value="KAJ3441528.1"/>
    <property type="molecule type" value="Genomic_DNA"/>
</dbReference>
<reference evidence="2" key="1">
    <citation type="submission" date="2022-08" db="EMBL/GenBank/DDBJ databases">
        <title>Novel sulphate-reducing endosymbionts in the free-living metamonad Anaeramoeba.</title>
        <authorList>
            <person name="Jerlstrom-Hultqvist J."/>
            <person name="Cepicka I."/>
            <person name="Gallot-Lavallee L."/>
            <person name="Salas-Leiva D."/>
            <person name="Curtis B.A."/>
            <person name="Zahonova K."/>
            <person name="Pipaliya S."/>
            <person name="Dacks J."/>
            <person name="Roger A.J."/>
        </authorList>
    </citation>
    <scope>NUCLEOTIDE SEQUENCE</scope>
    <source>
        <strain evidence="2">Busselton2</strain>
    </source>
</reference>
<evidence type="ECO:0000313" key="2">
    <source>
        <dbReference type="EMBL" id="KAJ3441528.1"/>
    </source>
</evidence>
<evidence type="ECO:0000256" key="1">
    <source>
        <dbReference type="SAM" id="MobiDB-lite"/>
    </source>
</evidence>
<dbReference type="Proteomes" id="UP001146793">
    <property type="component" value="Unassembled WGS sequence"/>
</dbReference>
<proteinExistence type="predicted"/>
<comment type="caution">
    <text evidence="2">The sequence shown here is derived from an EMBL/GenBank/DDBJ whole genome shotgun (WGS) entry which is preliminary data.</text>
</comment>
<protein>
    <recommendedName>
        <fullName evidence="4">HSF-type DNA-binding domain-containing protein</fullName>
    </recommendedName>
</protein>
<evidence type="ECO:0000313" key="3">
    <source>
        <dbReference type="Proteomes" id="UP001146793"/>
    </source>
</evidence>
<feature type="compositionally biased region" description="Polar residues" evidence="1">
    <location>
        <begin position="154"/>
        <end position="165"/>
    </location>
</feature>
<name>A0AAV7ZMF8_9EUKA</name>
<dbReference type="AlphaFoldDB" id="A0AAV7ZMF8"/>
<feature type="compositionally biased region" description="Basic residues" evidence="1">
    <location>
        <begin position="126"/>
        <end position="143"/>
    </location>
</feature>
<sequence length="305" mass="35768">MTQQTEKRINKLSSETGLDREESKFFLSIAKGDYMTALGLHVLCHLQNIKNFTGTNTNSDDLQFNSSNLKIAGYGKNQQESCNQSSIMFSTRNSNILIKDSFLKNLKLENNTIGIHDFETEELAQNRKRKPLGQLKKQIKKQKTIQPKLKTKQNSISKPKSNQIDLSDIKKRNNKKRRKRSSSESKKVKKQLKKILKSKKITFKQLRLIMTTDPMPGWKDRFSIFKYYDSSLITNWPGALESEDLPIIIDKRFFKIYHSFRPNILAKNLQRGMTYFFESHGFRNCSKFHRKKMIFERIKTIKKEN</sequence>
<accession>A0AAV7ZMF8</accession>
<gene>
    <name evidence="2" type="ORF">M0812_13541</name>
</gene>
<organism evidence="2 3">
    <name type="scientific">Anaeramoeba flamelloides</name>
    <dbReference type="NCBI Taxonomy" id="1746091"/>
    <lineage>
        <taxon>Eukaryota</taxon>
        <taxon>Metamonada</taxon>
        <taxon>Anaeramoebidae</taxon>
        <taxon>Anaeramoeba</taxon>
    </lineage>
</organism>